<dbReference type="Proteomes" id="UP001623660">
    <property type="component" value="Unassembled WGS sequence"/>
</dbReference>
<dbReference type="PIRSF" id="PIRSF000149">
    <property type="entry name" value="GAP_DH"/>
    <property type="match status" value="1"/>
</dbReference>
<proteinExistence type="inferred from homology"/>
<evidence type="ECO:0000256" key="1">
    <source>
        <dbReference type="ARBA" id="ARBA00007406"/>
    </source>
</evidence>
<dbReference type="NCBIfam" id="TIGR01534">
    <property type="entry name" value="GAPDH-I"/>
    <property type="match status" value="1"/>
</dbReference>
<dbReference type="PROSITE" id="PS00071">
    <property type="entry name" value="GAPDH"/>
    <property type="match status" value="1"/>
</dbReference>
<dbReference type="CDD" id="cd05214">
    <property type="entry name" value="GAPDH_I_N"/>
    <property type="match status" value="1"/>
</dbReference>
<dbReference type="InterPro" id="IPR020831">
    <property type="entry name" value="GlycerAld/Erythrose_P_DH"/>
</dbReference>
<evidence type="ECO:0000256" key="3">
    <source>
        <dbReference type="RuleBase" id="RU000397"/>
    </source>
</evidence>
<dbReference type="InterPro" id="IPR020828">
    <property type="entry name" value="GlycerAld_3-P_DH_NAD(P)-bd"/>
</dbReference>
<dbReference type="RefSeq" id="WP_406792973.1">
    <property type="nucleotide sequence ID" value="NZ_JBJHZX010000022.1"/>
</dbReference>
<reference evidence="6 7" key="1">
    <citation type="submission" date="2024-11" db="EMBL/GenBank/DDBJ databases">
        <authorList>
            <person name="Heng Y.C."/>
            <person name="Lim A.C.H."/>
            <person name="Lee J.K.Y."/>
            <person name="Kittelmann S."/>
        </authorList>
    </citation>
    <scope>NUCLEOTIDE SEQUENCE [LARGE SCALE GENOMIC DNA]</scope>
    <source>
        <strain evidence="6 7">WILCCON 0269</strain>
    </source>
</reference>
<organism evidence="6 7">
    <name type="scientific">Candidatus Clostridium eludens</name>
    <dbReference type="NCBI Taxonomy" id="3381663"/>
    <lineage>
        <taxon>Bacteria</taxon>
        <taxon>Bacillati</taxon>
        <taxon>Bacillota</taxon>
        <taxon>Clostridia</taxon>
        <taxon>Eubacteriales</taxon>
        <taxon>Clostridiaceae</taxon>
        <taxon>Clostridium</taxon>
    </lineage>
</organism>
<keyword evidence="2 4" id="KW-0560">Oxidoreductase</keyword>
<dbReference type="Pfam" id="PF00044">
    <property type="entry name" value="Gp_dh_N"/>
    <property type="match status" value="1"/>
</dbReference>
<dbReference type="PRINTS" id="PR00078">
    <property type="entry name" value="G3PDHDRGNASE"/>
</dbReference>
<dbReference type="InterPro" id="IPR006424">
    <property type="entry name" value="Glyceraldehyde-3-P_DH_1"/>
</dbReference>
<keyword evidence="7" id="KW-1185">Reference proteome</keyword>
<dbReference type="SUPFAM" id="SSF51735">
    <property type="entry name" value="NAD(P)-binding Rossmann-fold domains"/>
    <property type="match status" value="1"/>
</dbReference>
<sequence>MSMKIAINGFGRIGRLFLRAAQERLQEDVEIVAINARADNETLAHLFKYDSCYGKFQGNVKATEDSIIVNDSEIKIFRESDPENLPWDKLGVDIVVESTGIFKDRENLYKHIKAGAKKVVITAPAKNEDITIVMGVNEEKFDVSSHNIISNASCTTNCLAPFAKVLDENFGIVKGLMTTIHAYTGDQRLVDKSHKDLRRSRAAGESIIPTTTGAAKAVAKVLPNLEGKLNGFALRVPTVTVSITDLVCELSKPVTVEEVNKAFKRAAQGPLDGILGYSEEPLVSIDYKGDDRSSIVDGLSTLALGGNMVKVVSWYDNEWAYSCRTVDLVNYISSQMKENYEQPSKIVAKSIDKSLI</sequence>
<dbReference type="PANTHER" id="PTHR43148">
    <property type="entry name" value="GLYCERALDEHYDE-3-PHOSPHATE DEHYDROGENASE 2"/>
    <property type="match status" value="1"/>
</dbReference>
<dbReference type="SMART" id="SM00846">
    <property type="entry name" value="Gp_dh_N"/>
    <property type="match status" value="1"/>
</dbReference>
<protein>
    <recommendedName>
        <fullName evidence="4">Glyceraldehyde-3-phosphate dehydrogenase</fullName>
        <ecNumber evidence="4">1.2.1.-</ecNumber>
    </recommendedName>
</protein>
<dbReference type="Gene3D" id="3.30.360.10">
    <property type="entry name" value="Dihydrodipicolinate Reductase, domain 2"/>
    <property type="match status" value="1"/>
</dbReference>
<dbReference type="InterPro" id="IPR036291">
    <property type="entry name" value="NAD(P)-bd_dom_sf"/>
</dbReference>
<comment type="caution">
    <text evidence="6">The sequence shown here is derived from an EMBL/GenBank/DDBJ whole genome shotgun (WGS) entry which is preliminary data.</text>
</comment>
<accession>A0ABW8SNU6</accession>
<dbReference type="Pfam" id="PF02800">
    <property type="entry name" value="Gp_dh_C"/>
    <property type="match status" value="1"/>
</dbReference>
<dbReference type="Gene3D" id="3.40.50.720">
    <property type="entry name" value="NAD(P)-binding Rossmann-like Domain"/>
    <property type="match status" value="1"/>
</dbReference>
<evidence type="ECO:0000256" key="2">
    <source>
        <dbReference type="ARBA" id="ARBA00023002"/>
    </source>
</evidence>
<dbReference type="InterPro" id="IPR020829">
    <property type="entry name" value="GlycerAld_3-P_DH_cat"/>
</dbReference>
<dbReference type="SUPFAM" id="SSF55347">
    <property type="entry name" value="Glyceraldehyde-3-phosphate dehydrogenase-like, C-terminal domain"/>
    <property type="match status" value="1"/>
</dbReference>
<dbReference type="EC" id="1.2.1.-" evidence="4"/>
<gene>
    <name evidence="6" type="primary">gap</name>
    <name evidence="6" type="ORF">ACJDU8_15060</name>
</gene>
<dbReference type="CDD" id="cd18126">
    <property type="entry name" value="GAPDH_I_C"/>
    <property type="match status" value="1"/>
</dbReference>
<evidence type="ECO:0000313" key="7">
    <source>
        <dbReference type="Proteomes" id="UP001623660"/>
    </source>
</evidence>
<dbReference type="EMBL" id="JBJHZX010000022">
    <property type="protein sequence ID" value="MFL0196868.1"/>
    <property type="molecule type" value="Genomic_DNA"/>
</dbReference>
<comment type="similarity">
    <text evidence="1 3">Belongs to the glyceraldehyde-3-phosphate dehydrogenase family.</text>
</comment>
<evidence type="ECO:0000259" key="5">
    <source>
        <dbReference type="SMART" id="SM00846"/>
    </source>
</evidence>
<evidence type="ECO:0000256" key="4">
    <source>
        <dbReference type="RuleBase" id="RU361160"/>
    </source>
</evidence>
<dbReference type="InterPro" id="IPR020830">
    <property type="entry name" value="GlycerAld_3-P_DH_AS"/>
</dbReference>
<feature type="domain" description="Glyceraldehyde 3-phosphate dehydrogenase NAD(P) binding" evidence="5">
    <location>
        <begin position="3"/>
        <end position="154"/>
    </location>
</feature>
<evidence type="ECO:0000313" key="6">
    <source>
        <dbReference type="EMBL" id="MFL0196868.1"/>
    </source>
</evidence>
<name>A0ABW8SNU6_9CLOT</name>